<dbReference type="Pfam" id="PF18939">
    <property type="entry name" value="DUF5686"/>
    <property type="match status" value="1"/>
</dbReference>
<organism evidence="1 2">
    <name type="scientific">Sphingobacterium lactis</name>
    <dbReference type="NCBI Taxonomy" id="797291"/>
    <lineage>
        <taxon>Bacteria</taxon>
        <taxon>Pseudomonadati</taxon>
        <taxon>Bacteroidota</taxon>
        <taxon>Sphingobacteriia</taxon>
        <taxon>Sphingobacteriales</taxon>
        <taxon>Sphingobacteriaceae</taxon>
        <taxon>Sphingobacterium</taxon>
    </lineage>
</organism>
<dbReference type="AlphaFoldDB" id="A0A1H5U1T2"/>
<accession>A0A1H5U1T2</accession>
<dbReference type="Gene3D" id="2.60.40.1120">
    <property type="entry name" value="Carboxypeptidase-like, regulatory domain"/>
    <property type="match status" value="1"/>
</dbReference>
<dbReference type="Proteomes" id="UP000236731">
    <property type="component" value="Unassembled WGS sequence"/>
</dbReference>
<dbReference type="OrthoDB" id="983143at2"/>
<dbReference type="RefSeq" id="WP_103905160.1">
    <property type="nucleotide sequence ID" value="NZ_CP049246.1"/>
</dbReference>
<evidence type="ECO:0000313" key="1">
    <source>
        <dbReference type="EMBL" id="SEF68211.1"/>
    </source>
</evidence>
<proteinExistence type="predicted"/>
<protein>
    <submittedName>
        <fullName evidence="1">CarboxypepD_reg-like domain-containing protein</fullName>
    </submittedName>
</protein>
<dbReference type="InterPro" id="IPR008969">
    <property type="entry name" value="CarboxyPept-like_regulatory"/>
</dbReference>
<dbReference type="Pfam" id="PF13715">
    <property type="entry name" value="CarbopepD_reg_2"/>
    <property type="match status" value="1"/>
</dbReference>
<dbReference type="InterPro" id="IPR043741">
    <property type="entry name" value="DUF5686"/>
</dbReference>
<reference evidence="2" key="1">
    <citation type="submission" date="2016-10" db="EMBL/GenBank/DDBJ databases">
        <authorList>
            <person name="Varghese N."/>
            <person name="Submissions S."/>
        </authorList>
    </citation>
    <scope>NUCLEOTIDE SEQUENCE [LARGE SCALE GENOMIC DNA]</scope>
    <source>
        <strain evidence="2">DSM 22361</strain>
    </source>
</reference>
<sequence length="856" mass="98592">MKTPLLHWIFTLGLLLIFQSSYAQQYITIKGRVINADNSEPIPYASIKVVGAAKEIGASSNDKGEYTLSIPSTYQKIRISSVGFDSEEYPVSTEKEQYIRVMLFPANSIEEVVVKAPKRVKYSNKNNPAVELIRKVVEHRDQNRLTGQKYAEFDQYEKISLGLSNLNDKFKNRKVFKKYQFLFEEADSVKEGGNYVLPAYMEEKFSKVYYRKDPNAKKQYILAERKAEFDPKFVDNDGLSTYFNRLYDEVEIYDNNINILTNQFLSPIANSAPTFYRFYITDTVKNKDETLVELSFFPRNKNDLLFKGKLYVTLDGNYAVKAAEMTVADEINLNFVRDLDIQLGFSKTNDNKYYLTKSSLGIDFALTGKGKGIKGKRVVLIDKYQNGMERPDSIYNVPDQFVVIPEEAPEQKEESYWATLRPEPLSRSEAIIYNNIDSLQKMPSFRTFMDLSALILSGYKQAGPVEIGPVNTFYSYNPIEGFRLRVGGRTTEQLSKRFYVEGYGAYGFEDKKWKYFAAATYSLNNKSIYKFPQHYLRVSASYDTKIPGQNLEFVQEDNVLLSFKRGENKSYLYNEVYRVDYKVEFSNNLSMNAGLGMWKQTPAGVLQFALPQDDGSLVPINNLNSTEFNVGIRYAPHEEFYQGKLYRTPIFNKYPILNFNYTAGIKDLFGGEHNYHNFSLGVFKRFYLSQLGYADVNVDGTYIAGSNLPFPVLNIHRANQTYAYQLQSYNLMNFMEFISDHHASINVQYYMNGFIFNKIPLLNKLKLREVFSFKGVYGGLRDENNPSYNPDVYAWQTNGDGDRMSFTFGSEPYMEASAGVANIFKVLRVDVVKRLNYLDNPNAPEWGIRARIKFDF</sequence>
<keyword evidence="2" id="KW-1185">Reference proteome</keyword>
<dbReference type="EMBL" id="FNUT01000002">
    <property type="protein sequence ID" value="SEF68211.1"/>
    <property type="molecule type" value="Genomic_DNA"/>
</dbReference>
<gene>
    <name evidence="1" type="ORF">SAMN05421877_102131</name>
</gene>
<name>A0A1H5U1T2_9SPHI</name>
<evidence type="ECO:0000313" key="2">
    <source>
        <dbReference type="Proteomes" id="UP000236731"/>
    </source>
</evidence>
<dbReference type="SUPFAM" id="SSF49464">
    <property type="entry name" value="Carboxypeptidase regulatory domain-like"/>
    <property type="match status" value="1"/>
</dbReference>